<sequence>MSPLDAEAKCVLKALKLFRGMEVVEAIIEMDSAVVYDVRKNRGSDTKTNTSKDWVANKRLRDGAARGDPIYQPIPTHRQYVYDEDLKEEDVYYPHDYPRHWRTANCKVFGGTKLSIKNRIRVQVLQTLFEAKNMALKVEMMKYERVLHDSYPRYDEDNERAVVGKEEEKGSHGALIVAKGKKTSNENPTGCVNKASSSNLPKGKNPYVKPTPNKCYRCNEEGHRSHECPRRKTVNFIKKQREFCCEPEEGEDEDDDFEFKESLGKKLMFLQNVEEESSNIHEELEGKQLEVTIGALVVLPQTMVILKEKLINP</sequence>
<evidence type="ECO:0000313" key="5">
    <source>
        <dbReference type="Proteomes" id="UP000467840"/>
    </source>
</evidence>
<dbReference type="EMBL" id="JAAGAX010000005">
    <property type="protein sequence ID" value="KAF2315643.1"/>
    <property type="molecule type" value="Genomic_DNA"/>
</dbReference>
<dbReference type="GO" id="GO:0008270">
    <property type="term" value="F:zinc ion binding"/>
    <property type="evidence" value="ECO:0007669"/>
    <property type="project" value="UniProtKB-KW"/>
</dbReference>
<evidence type="ECO:0000313" key="4">
    <source>
        <dbReference type="EMBL" id="KAF2315643.1"/>
    </source>
</evidence>
<feature type="domain" description="CCHC-type" evidence="3">
    <location>
        <begin position="214"/>
        <end position="230"/>
    </location>
</feature>
<gene>
    <name evidence="4" type="ORF">GH714_040164</name>
</gene>
<accession>A0A6A6MTY2</accession>
<dbReference type="GO" id="GO:0003676">
    <property type="term" value="F:nucleic acid binding"/>
    <property type="evidence" value="ECO:0007669"/>
    <property type="project" value="InterPro"/>
</dbReference>
<evidence type="ECO:0000256" key="2">
    <source>
        <dbReference type="SAM" id="MobiDB-lite"/>
    </source>
</evidence>
<keyword evidence="5" id="KW-1185">Reference proteome</keyword>
<dbReference type="AlphaFoldDB" id="A0A6A6MTY2"/>
<keyword evidence="1" id="KW-0479">Metal-binding</keyword>
<dbReference type="InterPro" id="IPR001878">
    <property type="entry name" value="Znf_CCHC"/>
</dbReference>
<dbReference type="SMART" id="SM00343">
    <property type="entry name" value="ZnF_C2HC"/>
    <property type="match status" value="1"/>
</dbReference>
<evidence type="ECO:0000259" key="3">
    <source>
        <dbReference type="PROSITE" id="PS50158"/>
    </source>
</evidence>
<organism evidence="4 5">
    <name type="scientific">Hevea brasiliensis</name>
    <name type="common">Para rubber tree</name>
    <name type="synonym">Siphonia brasiliensis</name>
    <dbReference type="NCBI Taxonomy" id="3981"/>
    <lineage>
        <taxon>Eukaryota</taxon>
        <taxon>Viridiplantae</taxon>
        <taxon>Streptophyta</taxon>
        <taxon>Embryophyta</taxon>
        <taxon>Tracheophyta</taxon>
        <taxon>Spermatophyta</taxon>
        <taxon>Magnoliopsida</taxon>
        <taxon>eudicotyledons</taxon>
        <taxon>Gunneridae</taxon>
        <taxon>Pentapetalae</taxon>
        <taxon>rosids</taxon>
        <taxon>fabids</taxon>
        <taxon>Malpighiales</taxon>
        <taxon>Euphorbiaceae</taxon>
        <taxon>Crotonoideae</taxon>
        <taxon>Micrandreae</taxon>
        <taxon>Hevea</taxon>
    </lineage>
</organism>
<name>A0A6A6MTY2_HEVBR</name>
<dbReference type="PROSITE" id="PS50158">
    <property type="entry name" value="ZF_CCHC"/>
    <property type="match status" value="1"/>
</dbReference>
<dbReference type="SUPFAM" id="SSF57756">
    <property type="entry name" value="Retrovirus zinc finger-like domains"/>
    <property type="match status" value="1"/>
</dbReference>
<proteinExistence type="predicted"/>
<feature type="compositionally biased region" description="Polar residues" evidence="2">
    <location>
        <begin position="187"/>
        <end position="200"/>
    </location>
</feature>
<dbReference type="InterPro" id="IPR036875">
    <property type="entry name" value="Znf_CCHC_sf"/>
</dbReference>
<reference evidence="4 5" key="1">
    <citation type="journal article" date="2020" name="Mol. Plant">
        <title>The Chromosome-Based Rubber Tree Genome Provides New Insights into Spurge Genome Evolution and Rubber Biosynthesis.</title>
        <authorList>
            <person name="Liu J."/>
            <person name="Shi C."/>
            <person name="Shi C.C."/>
            <person name="Li W."/>
            <person name="Zhang Q.J."/>
            <person name="Zhang Y."/>
            <person name="Li K."/>
            <person name="Lu H.F."/>
            <person name="Shi C."/>
            <person name="Zhu S.T."/>
            <person name="Xiao Z.Y."/>
            <person name="Nan H."/>
            <person name="Yue Y."/>
            <person name="Zhu X.G."/>
            <person name="Wu Y."/>
            <person name="Hong X.N."/>
            <person name="Fan G.Y."/>
            <person name="Tong Y."/>
            <person name="Zhang D."/>
            <person name="Mao C.L."/>
            <person name="Liu Y.L."/>
            <person name="Hao S.J."/>
            <person name="Liu W.Q."/>
            <person name="Lv M.Q."/>
            <person name="Zhang H.B."/>
            <person name="Liu Y."/>
            <person name="Hu-Tang G.R."/>
            <person name="Wang J.P."/>
            <person name="Wang J.H."/>
            <person name="Sun Y.H."/>
            <person name="Ni S.B."/>
            <person name="Chen W.B."/>
            <person name="Zhang X.C."/>
            <person name="Jiao Y.N."/>
            <person name="Eichler E.E."/>
            <person name="Li G.H."/>
            <person name="Liu X."/>
            <person name="Gao L.Z."/>
        </authorList>
    </citation>
    <scope>NUCLEOTIDE SEQUENCE [LARGE SCALE GENOMIC DNA]</scope>
    <source>
        <strain evidence="5">cv. GT1</strain>
        <tissue evidence="4">Leaf</tissue>
    </source>
</reference>
<dbReference type="Proteomes" id="UP000467840">
    <property type="component" value="Chromosome 15"/>
</dbReference>
<comment type="caution">
    <text evidence="4">The sequence shown here is derived from an EMBL/GenBank/DDBJ whole genome shotgun (WGS) entry which is preliminary data.</text>
</comment>
<dbReference type="Pfam" id="PF00098">
    <property type="entry name" value="zf-CCHC"/>
    <property type="match status" value="1"/>
</dbReference>
<dbReference type="Gene3D" id="4.10.60.10">
    <property type="entry name" value="Zinc finger, CCHC-type"/>
    <property type="match status" value="1"/>
</dbReference>
<feature type="region of interest" description="Disordered" evidence="2">
    <location>
        <begin position="187"/>
        <end position="206"/>
    </location>
</feature>
<protein>
    <recommendedName>
        <fullName evidence="3">CCHC-type domain-containing protein</fullName>
    </recommendedName>
</protein>
<keyword evidence="1" id="KW-0862">Zinc</keyword>
<evidence type="ECO:0000256" key="1">
    <source>
        <dbReference type="PROSITE-ProRule" id="PRU00047"/>
    </source>
</evidence>
<keyword evidence="1" id="KW-0863">Zinc-finger</keyword>